<keyword evidence="3" id="KW-1185">Reference proteome</keyword>
<evidence type="ECO:0000256" key="1">
    <source>
        <dbReference type="SAM" id="MobiDB-lite"/>
    </source>
</evidence>
<gene>
    <name evidence="2" type="ORF">SSM2_014</name>
</gene>
<evidence type="ECO:0000313" key="3">
    <source>
        <dbReference type="Proteomes" id="UP000006524"/>
    </source>
</evidence>
<reference evidence="2 3" key="1">
    <citation type="journal article" date="2010" name="Environ. Microbiol.">
        <title>Genomic analysis of oceanic cyanobacterial myoviruses compared with T4-like myoviruses from diverse hosts and environments.</title>
        <authorList>
            <person name="Sullivan M.B."/>
            <person name="Huang K.H."/>
            <person name="Ignacio-Espinoza J.C."/>
            <person name="Berlin A.M."/>
            <person name="Kelly L."/>
            <person name="Weigele P.R."/>
            <person name="DeFrancesco A.S."/>
            <person name="Kern S.E."/>
            <person name="Thompson L.R."/>
            <person name="Young S."/>
            <person name="Yandava C."/>
            <person name="Fu R."/>
            <person name="Krastins B."/>
            <person name="Chase M."/>
            <person name="Sarracino D."/>
            <person name="Osburne M.S."/>
            <person name="Henn M.R."/>
            <person name="Chisholm S.W."/>
        </authorList>
    </citation>
    <scope>NUCLEOTIDE SEQUENCE [LARGE SCALE GENOMIC DNA]</scope>
    <source>
        <strain evidence="2">8017-1</strain>
    </source>
</reference>
<name>E3SIR0_9CAUD</name>
<evidence type="ECO:0000313" key="2">
    <source>
        <dbReference type="EMBL" id="ADO97358.1"/>
    </source>
</evidence>
<dbReference type="OrthoDB" id="13640at10239"/>
<dbReference type="Proteomes" id="UP000006524">
    <property type="component" value="Segment"/>
</dbReference>
<dbReference type="GeneID" id="10326648"/>
<proteinExistence type="predicted"/>
<protein>
    <submittedName>
        <fullName evidence="2">Uncharacterized protein</fullName>
    </submittedName>
</protein>
<dbReference type="EMBL" id="GU071095">
    <property type="protein sequence ID" value="ADO97358.1"/>
    <property type="molecule type" value="Genomic_DNA"/>
</dbReference>
<accession>E3SIR0</accession>
<sequence length="480" mass="53445">MADTKVTGAQSTPASIERLDIFSNKDQGKTVSIVNGAVELMYYESLLQDSVMATVTFADSGNSIDEKSALEGLPIVGSEKVIFKIKDNNEQQIEFTFYVNEVKPVGDQTTKGLVSLKLVSKEYILNDEIRINKRFDGKVSETVKEILTNFLETEKDITDIEDATELNEIPGQWKPYYTLNWLSKKSAPSAATPGKTAGFFFYETSKGYHFKSIDTLLSQEKKKSIIYNETPDGRGANIPEGYDMKALTFSKDNRVNVQEKMQAGFQSTRIVLFDPYTCKYEVLNPKAVGDDGFEDSLKKGGKELPVLNPEFNRQGENKQFSRTTYIVKDTGTLPSGTSQQQIEKSKDPNFRPELITNQAIMRYNQLYASEIEITIPGDFSLHAGEAVYFDAPSAQKDTKNDDIDRQIGGLYIISALCHLVNSEGTYTKLNLVRDSFGRTGKAREGTNESGKPATPTQTPGVQNPYQRTVSRSATDTTTTF</sequence>
<feature type="compositionally biased region" description="Polar residues" evidence="1">
    <location>
        <begin position="454"/>
        <end position="473"/>
    </location>
</feature>
<feature type="region of interest" description="Disordered" evidence="1">
    <location>
        <begin position="439"/>
        <end position="480"/>
    </location>
</feature>
<organism evidence="2 3">
    <name type="scientific">Synechococcus phage S-SM2</name>
    <dbReference type="NCBI Taxonomy" id="444860"/>
    <lineage>
        <taxon>Viruses</taxon>
        <taxon>Duplodnaviria</taxon>
        <taxon>Heunggongvirae</taxon>
        <taxon>Uroviricota</taxon>
        <taxon>Caudoviricetes</taxon>
        <taxon>Pantevenvirales</taxon>
        <taxon>Kyanoviridae</taxon>
        <taxon>Nilusvirus</taxon>
        <taxon>Nilusvirus ssm2</taxon>
    </lineage>
</organism>
<dbReference type="KEGG" id="vg:10326648"/>
<dbReference type="RefSeq" id="YP_004322172.1">
    <property type="nucleotide sequence ID" value="NC_015279.1"/>
</dbReference>